<evidence type="ECO:0000256" key="1">
    <source>
        <dbReference type="ARBA" id="ARBA00023067"/>
    </source>
</evidence>
<evidence type="ECO:0000256" key="3">
    <source>
        <dbReference type="RuleBase" id="RU003939"/>
    </source>
</evidence>
<evidence type="ECO:0000313" key="4">
    <source>
        <dbReference type="EMBL" id="PTL56376.1"/>
    </source>
</evidence>
<keyword evidence="2 4" id="KW-0238">DNA-binding</keyword>
<dbReference type="PROSITE" id="PS00045">
    <property type="entry name" value="HISTONE_LIKE"/>
    <property type="match status" value="1"/>
</dbReference>
<dbReference type="Proteomes" id="UP000240739">
    <property type="component" value="Unassembled WGS sequence"/>
</dbReference>
<organism evidence="4 5">
    <name type="scientific">Paraconexibacter algicola</name>
    <dbReference type="NCBI Taxonomy" id="2133960"/>
    <lineage>
        <taxon>Bacteria</taxon>
        <taxon>Bacillati</taxon>
        <taxon>Actinomycetota</taxon>
        <taxon>Thermoleophilia</taxon>
        <taxon>Solirubrobacterales</taxon>
        <taxon>Paraconexibacteraceae</taxon>
        <taxon>Paraconexibacter</taxon>
    </lineage>
</organism>
<dbReference type="InterPro" id="IPR020816">
    <property type="entry name" value="Histone-like_DNA-bd_CS"/>
</dbReference>
<dbReference type="OrthoDB" id="9799835at2"/>
<dbReference type="PRINTS" id="PR01727">
    <property type="entry name" value="DNABINDINGHU"/>
</dbReference>
<gene>
    <name evidence="4" type="ORF">C7Y72_15530</name>
</gene>
<comment type="caution">
    <text evidence="4">The sequence shown here is derived from an EMBL/GenBank/DDBJ whole genome shotgun (WGS) entry which is preliminary data.</text>
</comment>
<accession>A0A2T4UF13</accession>
<dbReference type="CDD" id="cd13831">
    <property type="entry name" value="HU"/>
    <property type="match status" value="1"/>
</dbReference>
<dbReference type="GO" id="GO:0030527">
    <property type="term" value="F:structural constituent of chromatin"/>
    <property type="evidence" value="ECO:0007669"/>
    <property type="project" value="InterPro"/>
</dbReference>
<proteinExistence type="inferred from homology"/>
<sequence>MTKSEFVDAVATTAGLDKKDAAAAVDAVLKTIEGTLADGGEVTFSGFGKFHVTERGARQGVNPQTGERIQIAASKAPKFTAGTALKKAVKS</sequence>
<dbReference type="InterPro" id="IPR010992">
    <property type="entry name" value="IHF-like_DNA-bd_dom_sf"/>
</dbReference>
<dbReference type="RefSeq" id="WP_107570095.1">
    <property type="nucleotide sequence ID" value="NZ_PYYB01000002.1"/>
</dbReference>
<comment type="similarity">
    <text evidence="3">Belongs to the bacterial histone-like protein family.</text>
</comment>
<name>A0A2T4UF13_9ACTN</name>
<dbReference type="InterPro" id="IPR000119">
    <property type="entry name" value="Hist_DNA-bd"/>
</dbReference>
<keyword evidence="1" id="KW-0226">DNA condensation</keyword>
<keyword evidence="5" id="KW-1185">Reference proteome</keyword>
<dbReference type="PANTHER" id="PTHR33175">
    <property type="entry name" value="DNA-BINDING PROTEIN HU"/>
    <property type="match status" value="1"/>
</dbReference>
<dbReference type="GO" id="GO:0003677">
    <property type="term" value="F:DNA binding"/>
    <property type="evidence" value="ECO:0007669"/>
    <property type="project" value="UniProtKB-KW"/>
</dbReference>
<dbReference type="GO" id="GO:0005829">
    <property type="term" value="C:cytosol"/>
    <property type="evidence" value="ECO:0007669"/>
    <property type="project" value="TreeGrafter"/>
</dbReference>
<protein>
    <submittedName>
        <fullName evidence="4">DNA-binding protein</fullName>
    </submittedName>
</protein>
<dbReference type="Gene3D" id="4.10.520.10">
    <property type="entry name" value="IHF-like DNA-binding proteins"/>
    <property type="match status" value="1"/>
</dbReference>
<evidence type="ECO:0000313" key="5">
    <source>
        <dbReference type="Proteomes" id="UP000240739"/>
    </source>
</evidence>
<reference evidence="4 5" key="1">
    <citation type="submission" date="2018-03" db="EMBL/GenBank/DDBJ databases">
        <title>Aquarubrobacter algicola gen. nov., sp. nov., a novel actinobacterium isolated from shallow eutrophic lake during the end of cyanobacterial harmful algal blooms.</title>
        <authorList>
            <person name="Chun S.J."/>
        </authorList>
    </citation>
    <scope>NUCLEOTIDE SEQUENCE [LARGE SCALE GENOMIC DNA]</scope>
    <source>
        <strain evidence="4 5">Seoho-28</strain>
    </source>
</reference>
<dbReference type="PANTHER" id="PTHR33175:SF3">
    <property type="entry name" value="DNA-BINDING PROTEIN HU-BETA"/>
    <property type="match status" value="1"/>
</dbReference>
<evidence type="ECO:0000256" key="2">
    <source>
        <dbReference type="ARBA" id="ARBA00023125"/>
    </source>
</evidence>
<dbReference type="Pfam" id="PF00216">
    <property type="entry name" value="Bac_DNA_binding"/>
    <property type="match status" value="1"/>
</dbReference>
<dbReference type="SMART" id="SM00411">
    <property type="entry name" value="BHL"/>
    <property type="match status" value="1"/>
</dbReference>
<dbReference type="EMBL" id="PYYB01000002">
    <property type="protein sequence ID" value="PTL56376.1"/>
    <property type="molecule type" value="Genomic_DNA"/>
</dbReference>
<dbReference type="AlphaFoldDB" id="A0A2T4UF13"/>
<dbReference type="SUPFAM" id="SSF47729">
    <property type="entry name" value="IHF-like DNA-binding proteins"/>
    <property type="match status" value="1"/>
</dbReference>
<dbReference type="GO" id="GO:0030261">
    <property type="term" value="P:chromosome condensation"/>
    <property type="evidence" value="ECO:0007669"/>
    <property type="project" value="UniProtKB-KW"/>
</dbReference>